<reference evidence="2" key="1">
    <citation type="submission" date="2021-03" db="EMBL/GenBank/DDBJ databases">
        <authorList>
            <person name="Tagirdzhanova G."/>
        </authorList>
    </citation>
    <scope>NUCLEOTIDE SEQUENCE</scope>
</reference>
<name>A0A8H3J584_9LECA</name>
<protein>
    <submittedName>
        <fullName evidence="2">Uncharacterized protein</fullName>
    </submittedName>
</protein>
<sequence length="663" mass="75922">MGTRGYKLIRFRGRYYRYYNHYDSYPDSFGAGLVSEIPRDPEGYQKWLAKQRAKASEWDSALENFLHVKRLNAEGTNDQEPDGQHSDAASEASKGALLHWSYDVGGDVDELPLPSYMPIFNDVLIEWIYVLDLDREIFSIDHGAHLKMGCIPRLRWIYALAKTDNGDRLLLPDLLPENATTSLVVRSDPPDVGLIQRYEELDIEIVTPKGMQVFHPTQRHEPLFCARIFQFFQRAQTQVLAHLLLGWKPNDFPFREIAFTILCLGSGRQNVSLVEELRLANDDAHGCANLRSNTDRDVEPEFVAHMGVGSHLNDNPAGSAPKSSMYWFEGILVHLVARLDNPDTIPESVARVVQRAREDCSQQPVDAVLISIAHIVLVRVLSGHKVQHTKSLPLFFFCDQPSQDPRERFSPSKLKELLQRKERIAAREDTRAERQARQRYYADGTESKDDEIDDPEGDYEEEGAGSISFDLPKAVNLDEIYREITKTEPSFLALAHFLHSSTRASVTTKGCFATEIYRLIIEHIGDVETHGACMAVSSEFRETCLRNSRFNEGWELRPNDATMAYTHAREVWNKEQPPSHRSDRIKRWRNLKKTEPALMPGMRLVELATASERDITIDRVISNQPNADYGSIWRVVVGRFRHRRSVLLDMNLWFRGVERHLLV</sequence>
<feature type="compositionally biased region" description="Basic and acidic residues" evidence="1">
    <location>
        <begin position="425"/>
        <end position="436"/>
    </location>
</feature>
<comment type="caution">
    <text evidence="2">The sequence shown here is derived from an EMBL/GenBank/DDBJ whole genome shotgun (WGS) entry which is preliminary data.</text>
</comment>
<dbReference type="EMBL" id="CAJPDT010000138">
    <property type="protein sequence ID" value="CAF9940890.1"/>
    <property type="molecule type" value="Genomic_DNA"/>
</dbReference>
<organism evidence="2 3">
    <name type="scientific">Imshaugia aleurites</name>
    <dbReference type="NCBI Taxonomy" id="172621"/>
    <lineage>
        <taxon>Eukaryota</taxon>
        <taxon>Fungi</taxon>
        <taxon>Dikarya</taxon>
        <taxon>Ascomycota</taxon>
        <taxon>Pezizomycotina</taxon>
        <taxon>Lecanoromycetes</taxon>
        <taxon>OSLEUM clade</taxon>
        <taxon>Lecanoromycetidae</taxon>
        <taxon>Lecanorales</taxon>
        <taxon>Lecanorineae</taxon>
        <taxon>Parmeliaceae</taxon>
        <taxon>Imshaugia</taxon>
    </lineage>
</organism>
<accession>A0A8H3J584</accession>
<feature type="compositionally biased region" description="Acidic residues" evidence="1">
    <location>
        <begin position="448"/>
        <end position="463"/>
    </location>
</feature>
<dbReference type="AlphaFoldDB" id="A0A8H3J584"/>
<evidence type="ECO:0000313" key="3">
    <source>
        <dbReference type="Proteomes" id="UP000664534"/>
    </source>
</evidence>
<evidence type="ECO:0000256" key="1">
    <source>
        <dbReference type="SAM" id="MobiDB-lite"/>
    </source>
</evidence>
<dbReference type="Proteomes" id="UP000664534">
    <property type="component" value="Unassembled WGS sequence"/>
</dbReference>
<evidence type="ECO:0000313" key="2">
    <source>
        <dbReference type="EMBL" id="CAF9940890.1"/>
    </source>
</evidence>
<dbReference type="OrthoDB" id="3938867at2759"/>
<gene>
    <name evidence="2" type="ORF">IMSHALPRED_002210</name>
</gene>
<keyword evidence="3" id="KW-1185">Reference proteome</keyword>
<proteinExistence type="predicted"/>
<feature type="region of interest" description="Disordered" evidence="1">
    <location>
        <begin position="425"/>
        <end position="463"/>
    </location>
</feature>